<evidence type="ECO:0000259" key="8">
    <source>
        <dbReference type="PROSITE" id="PS50112"/>
    </source>
</evidence>
<dbReference type="CDD" id="cd00009">
    <property type="entry name" value="AAA"/>
    <property type="match status" value="1"/>
</dbReference>
<keyword evidence="10" id="KW-1185">Reference proteome</keyword>
<evidence type="ECO:0000256" key="6">
    <source>
        <dbReference type="SAM" id="Coils"/>
    </source>
</evidence>
<evidence type="ECO:0000256" key="2">
    <source>
        <dbReference type="ARBA" id="ARBA00022840"/>
    </source>
</evidence>
<dbReference type="InterPro" id="IPR000014">
    <property type="entry name" value="PAS"/>
</dbReference>
<dbReference type="SMART" id="SM00091">
    <property type="entry name" value="PAS"/>
    <property type="match status" value="2"/>
</dbReference>
<dbReference type="SUPFAM" id="SSF52540">
    <property type="entry name" value="P-loop containing nucleoside triphosphate hydrolases"/>
    <property type="match status" value="1"/>
</dbReference>
<organism evidence="9 10">
    <name type="scientific">Fusibacter ferrireducens</name>
    <dbReference type="NCBI Taxonomy" id="2785058"/>
    <lineage>
        <taxon>Bacteria</taxon>
        <taxon>Bacillati</taxon>
        <taxon>Bacillota</taxon>
        <taxon>Clostridia</taxon>
        <taxon>Eubacteriales</taxon>
        <taxon>Eubacteriales Family XII. Incertae Sedis</taxon>
        <taxon>Fusibacter</taxon>
    </lineage>
</organism>
<gene>
    <name evidence="9" type="ORF">ISU02_14645</name>
</gene>
<proteinExistence type="predicted"/>
<dbReference type="InterPro" id="IPR025943">
    <property type="entry name" value="Sigma_54_int_dom_ATP-bd_2"/>
</dbReference>
<evidence type="ECO:0000256" key="1">
    <source>
        <dbReference type="ARBA" id="ARBA00022741"/>
    </source>
</evidence>
<dbReference type="NCBIfam" id="TIGR00229">
    <property type="entry name" value="sensory_box"/>
    <property type="match status" value="2"/>
</dbReference>
<evidence type="ECO:0000313" key="10">
    <source>
        <dbReference type="Proteomes" id="UP000614200"/>
    </source>
</evidence>
<dbReference type="PRINTS" id="PR01590">
    <property type="entry name" value="HTHFIS"/>
</dbReference>
<dbReference type="PANTHER" id="PTHR32071">
    <property type="entry name" value="TRANSCRIPTIONAL REGULATORY PROTEIN"/>
    <property type="match status" value="1"/>
</dbReference>
<feature type="domain" description="PAS" evidence="8">
    <location>
        <begin position="119"/>
        <end position="175"/>
    </location>
</feature>
<dbReference type="PROSITE" id="PS50112">
    <property type="entry name" value="PAS"/>
    <property type="match status" value="2"/>
</dbReference>
<dbReference type="InterPro" id="IPR058031">
    <property type="entry name" value="AAA_lid_NorR"/>
</dbReference>
<dbReference type="RefSeq" id="WP_194702588.1">
    <property type="nucleotide sequence ID" value="NZ_JADKNH010000008.1"/>
</dbReference>
<feature type="domain" description="Sigma-54 factor interaction" evidence="7">
    <location>
        <begin position="253"/>
        <end position="483"/>
    </location>
</feature>
<dbReference type="Gene3D" id="1.10.8.60">
    <property type="match status" value="1"/>
</dbReference>
<dbReference type="PROSITE" id="PS00688">
    <property type="entry name" value="SIGMA54_INTERACT_3"/>
    <property type="match status" value="1"/>
</dbReference>
<dbReference type="InterPro" id="IPR035965">
    <property type="entry name" value="PAS-like_dom_sf"/>
</dbReference>
<dbReference type="Pfam" id="PF25601">
    <property type="entry name" value="AAA_lid_14"/>
    <property type="match status" value="1"/>
</dbReference>
<dbReference type="SUPFAM" id="SSF55785">
    <property type="entry name" value="PYP-like sensor domain (PAS domain)"/>
    <property type="match status" value="2"/>
</dbReference>
<evidence type="ECO:0000256" key="3">
    <source>
        <dbReference type="ARBA" id="ARBA00023015"/>
    </source>
</evidence>
<name>A0ABR9ZV79_9FIRM</name>
<dbReference type="InterPro" id="IPR002078">
    <property type="entry name" value="Sigma_54_int"/>
</dbReference>
<keyword evidence="6" id="KW-0175">Coiled coil</keyword>
<accession>A0ABR9ZV79</accession>
<dbReference type="Pfam" id="PF00989">
    <property type="entry name" value="PAS"/>
    <property type="match status" value="2"/>
</dbReference>
<keyword evidence="1" id="KW-0547">Nucleotide-binding</keyword>
<dbReference type="PROSITE" id="PS00675">
    <property type="entry name" value="SIGMA54_INTERACT_1"/>
    <property type="match status" value="1"/>
</dbReference>
<protein>
    <submittedName>
        <fullName evidence="9">Sigma-54-dependent transcriptional regulator</fullName>
    </submittedName>
</protein>
<reference evidence="9 10" key="1">
    <citation type="submission" date="2020-11" db="EMBL/GenBank/DDBJ databases">
        <title>Fusibacter basophilias sp. nov.</title>
        <authorList>
            <person name="Qiu D."/>
        </authorList>
    </citation>
    <scope>NUCLEOTIDE SEQUENCE [LARGE SCALE GENOMIC DNA]</scope>
    <source>
        <strain evidence="9 10">Q10-2</strain>
    </source>
</reference>
<dbReference type="InterPro" id="IPR009057">
    <property type="entry name" value="Homeodomain-like_sf"/>
</dbReference>
<dbReference type="CDD" id="cd00130">
    <property type="entry name" value="PAS"/>
    <property type="match status" value="1"/>
</dbReference>
<dbReference type="InterPro" id="IPR025662">
    <property type="entry name" value="Sigma_54_int_dom_ATP-bd_1"/>
</dbReference>
<dbReference type="Gene3D" id="1.10.10.60">
    <property type="entry name" value="Homeodomain-like"/>
    <property type="match status" value="1"/>
</dbReference>
<dbReference type="SUPFAM" id="SSF46689">
    <property type="entry name" value="Homeodomain-like"/>
    <property type="match status" value="1"/>
</dbReference>
<dbReference type="Pfam" id="PF02954">
    <property type="entry name" value="HTH_8"/>
    <property type="match status" value="1"/>
</dbReference>
<comment type="caution">
    <text evidence="9">The sequence shown here is derived from an EMBL/GenBank/DDBJ whole genome shotgun (WGS) entry which is preliminary data.</text>
</comment>
<dbReference type="SMART" id="SM00382">
    <property type="entry name" value="AAA"/>
    <property type="match status" value="1"/>
</dbReference>
<dbReference type="InterPro" id="IPR027417">
    <property type="entry name" value="P-loop_NTPase"/>
</dbReference>
<dbReference type="Gene3D" id="3.30.450.20">
    <property type="entry name" value="PAS domain"/>
    <property type="match status" value="2"/>
</dbReference>
<dbReference type="InterPro" id="IPR013767">
    <property type="entry name" value="PAS_fold"/>
</dbReference>
<feature type="coiled-coil region" evidence="6">
    <location>
        <begin position="106"/>
        <end position="133"/>
    </location>
</feature>
<feature type="domain" description="PAS" evidence="8">
    <location>
        <begin position="1"/>
        <end position="46"/>
    </location>
</feature>
<sequence>MKRELEKILDSTHDAMIAIDKHNFITLFNKSAERLTKISAADALGQPVQIIVENTRLPVILETGVSELNQKQQLNDITIITNRMPILSDDGEILGAVAIFRDISEIIELAEQITNLNQIRETLEATINATQDAISVVDADGIGVLINPAYTRMTGYTNEDIIGKNCTVDLAEGESVHLEVLKTGKPVKGKTLKVGPKRKDVIAEAAPIIVNGVVKGSVAIIHDLTEVNEIYRKLDQAKKIIRSLEAKYTFDDIIGGSEILHYAIEKAKIAAETPATVILRGESGTGKELFAHAIHNASNRKYAQFVRVNCAAINENLLESELFGYEEGAFTGASKGGKMGLFEKANGGTIFLDEIGELSLNTQAKLLRVLQEKEILKVGGTKPVPIDVRVITATNVDLEKAIKEQRFRQDLYYRLNVVPIYIPALRERLEDMDLLVKHLINRFNQEYGRSVERVSDSVLEIIKSYDWPGNVRELENFVGRAMINIRMHEYLLTALHLPQLSLGVPNINQNLGKVAQKIEMLGSDNTLEYRVAAFEKFHIEAILEKNQGNREASAKELGISLRTLYYKLNKLNRELRIEKNEIL</sequence>
<evidence type="ECO:0000256" key="5">
    <source>
        <dbReference type="ARBA" id="ARBA00023163"/>
    </source>
</evidence>
<keyword evidence="5" id="KW-0804">Transcription</keyword>
<evidence type="ECO:0000256" key="4">
    <source>
        <dbReference type="ARBA" id="ARBA00023125"/>
    </source>
</evidence>
<dbReference type="InterPro" id="IPR025944">
    <property type="entry name" value="Sigma_54_int_dom_CS"/>
</dbReference>
<keyword evidence="2" id="KW-0067">ATP-binding</keyword>
<evidence type="ECO:0000313" key="9">
    <source>
        <dbReference type="EMBL" id="MBF4694357.1"/>
    </source>
</evidence>
<evidence type="ECO:0000259" key="7">
    <source>
        <dbReference type="PROSITE" id="PS50045"/>
    </source>
</evidence>
<dbReference type="InterPro" id="IPR002197">
    <property type="entry name" value="HTH_Fis"/>
</dbReference>
<dbReference type="InterPro" id="IPR003593">
    <property type="entry name" value="AAA+_ATPase"/>
</dbReference>
<dbReference type="EMBL" id="JADKNH010000008">
    <property type="protein sequence ID" value="MBF4694357.1"/>
    <property type="molecule type" value="Genomic_DNA"/>
</dbReference>
<keyword evidence="3" id="KW-0805">Transcription regulation</keyword>
<keyword evidence="4" id="KW-0238">DNA-binding</keyword>
<dbReference type="PROSITE" id="PS50045">
    <property type="entry name" value="SIGMA54_INTERACT_4"/>
    <property type="match status" value="1"/>
</dbReference>
<dbReference type="Pfam" id="PF00158">
    <property type="entry name" value="Sigma54_activat"/>
    <property type="match status" value="1"/>
</dbReference>
<dbReference type="Proteomes" id="UP000614200">
    <property type="component" value="Unassembled WGS sequence"/>
</dbReference>
<dbReference type="PROSITE" id="PS00676">
    <property type="entry name" value="SIGMA54_INTERACT_2"/>
    <property type="match status" value="1"/>
</dbReference>
<dbReference type="Gene3D" id="3.40.50.300">
    <property type="entry name" value="P-loop containing nucleotide triphosphate hydrolases"/>
    <property type="match status" value="1"/>
</dbReference>
<dbReference type="PANTHER" id="PTHR32071:SF121">
    <property type="entry name" value="SIGMA L-DEPENDENT TRANSCRIPTIONAL REGULATOR YQIR-RELATED"/>
    <property type="match status" value="1"/>
</dbReference>